<keyword evidence="1" id="KW-0812">Transmembrane</keyword>
<keyword evidence="1" id="KW-0472">Membrane</keyword>
<dbReference type="AlphaFoldDB" id="A0A6A5G6S2"/>
<proteinExistence type="predicted"/>
<name>A0A6A5G6S2_CAERE</name>
<feature type="transmembrane region" description="Helical" evidence="1">
    <location>
        <begin position="112"/>
        <end position="134"/>
    </location>
</feature>
<gene>
    <name evidence="2" type="ORF">GCK72_016941</name>
</gene>
<dbReference type="CTD" id="78776435"/>
<sequence length="158" mass="18724">MFLCVLYTASYSFNNSCIPFLIIAVLALKCWHTRKTKARISAECEKEISEFQWISVFDSEEIKTNSNDNNNNNNETRVFSLKDGRTELLHFFTVHVEPLNQRYREEKYRSDCWFLAMLAPIYIVAHFSVFRAHYLDSSRNLNTSVCSRYFFLERSGFR</sequence>
<dbReference type="KEGG" id="crq:GCK72_016941"/>
<dbReference type="RefSeq" id="XP_053580700.1">
    <property type="nucleotide sequence ID" value="XM_053731787.1"/>
</dbReference>
<evidence type="ECO:0000256" key="1">
    <source>
        <dbReference type="SAM" id="Phobius"/>
    </source>
</evidence>
<evidence type="ECO:0000313" key="2">
    <source>
        <dbReference type="EMBL" id="KAF1750392.1"/>
    </source>
</evidence>
<organism evidence="2 3">
    <name type="scientific">Caenorhabditis remanei</name>
    <name type="common">Caenorhabditis vulgaris</name>
    <dbReference type="NCBI Taxonomy" id="31234"/>
    <lineage>
        <taxon>Eukaryota</taxon>
        <taxon>Metazoa</taxon>
        <taxon>Ecdysozoa</taxon>
        <taxon>Nematoda</taxon>
        <taxon>Chromadorea</taxon>
        <taxon>Rhabditida</taxon>
        <taxon>Rhabditina</taxon>
        <taxon>Rhabditomorpha</taxon>
        <taxon>Rhabditoidea</taxon>
        <taxon>Rhabditidae</taxon>
        <taxon>Peloderinae</taxon>
        <taxon>Caenorhabditis</taxon>
    </lineage>
</organism>
<protein>
    <submittedName>
        <fullName evidence="2">Uncharacterized protein</fullName>
    </submittedName>
</protein>
<evidence type="ECO:0000313" key="3">
    <source>
        <dbReference type="Proteomes" id="UP000483820"/>
    </source>
</evidence>
<dbReference type="EMBL" id="WUAV01000005">
    <property type="protein sequence ID" value="KAF1750392.1"/>
    <property type="molecule type" value="Genomic_DNA"/>
</dbReference>
<reference evidence="2 3" key="1">
    <citation type="submission" date="2019-12" db="EMBL/GenBank/DDBJ databases">
        <title>Chromosome-level assembly of the Caenorhabditis remanei genome.</title>
        <authorList>
            <person name="Teterina A.A."/>
            <person name="Willis J.H."/>
            <person name="Phillips P.C."/>
        </authorList>
    </citation>
    <scope>NUCLEOTIDE SEQUENCE [LARGE SCALE GENOMIC DNA]</scope>
    <source>
        <strain evidence="2 3">PX506</strain>
        <tissue evidence="2">Whole organism</tissue>
    </source>
</reference>
<dbReference type="Proteomes" id="UP000483820">
    <property type="component" value="Chromosome V"/>
</dbReference>
<keyword evidence="1" id="KW-1133">Transmembrane helix</keyword>
<accession>A0A6A5G6S2</accession>
<dbReference type="GeneID" id="78776435"/>
<comment type="caution">
    <text evidence="2">The sequence shown here is derived from an EMBL/GenBank/DDBJ whole genome shotgun (WGS) entry which is preliminary data.</text>
</comment>
<feature type="transmembrane region" description="Helical" evidence="1">
    <location>
        <begin position="12"/>
        <end position="31"/>
    </location>
</feature>